<feature type="non-terminal residue" evidence="1">
    <location>
        <position position="94"/>
    </location>
</feature>
<name>S4P309_9NEOP</name>
<reference evidence="1" key="2">
    <citation type="submission" date="2013-05" db="EMBL/GenBank/DDBJ databases">
        <authorList>
            <person name="Carter J.-M."/>
            <person name="Baker S.C."/>
            <person name="Pink R."/>
            <person name="Carter D.R.F."/>
            <person name="Collins A."/>
            <person name="Tomlin J."/>
            <person name="Gibbs M."/>
            <person name="Breuker C.J."/>
        </authorList>
    </citation>
    <scope>NUCLEOTIDE SEQUENCE</scope>
    <source>
        <tissue evidence="1">Ovary</tissue>
    </source>
</reference>
<proteinExistence type="predicted"/>
<protein>
    <submittedName>
        <fullName evidence="1">Uncharacterized protein</fullName>
    </submittedName>
</protein>
<accession>S4P309</accession>
<evidence type="ECO:0000313" key="1">
    <source>
        <dbReference type="EMBL" id="JAA80790.1"/>
    </source>
</evidence>
<dbReference type="EMBL" id="GAIX01011770">
    <property type="protein sequence ID" value="JAA80790.1"/>
    <property type="molecule type" value="Transcribed_RNA"/>
</dbReference>
<reference evidence="1" key="1">
    <citation type="journal article" date="2013" name="BMC Genomics">
        <title>Unscrambling butterfly oogenesis.</title>
        <authorList>
            <person name="Carter J.M."/>
            <person name="Baker S.C."/>
            <person name="Pink R."/>
            <person name="Carter D.R."/>
            <person name="Collins A."/>
            <person name="Tomlin J."/>
            <person name="Gibbs M."/>
            <person name="Breuker C.J."/>
        </authorList>
    </citation>
    <scope>NUCLEOTIDE SEQUENCE</scope>
    <source>
        <tissue evidence="1">Ovary</tissue>
    </source>
</reference>
<dbReference type="AlphaFoldDB" id="S4P309"/>
<organism evidence="1">
    <name type="scientific">Pararge aegeria</name>
    <name type="common">speckled wood butterfly</name>
    <dbReference type="NCBI Taxonomy" id="116150"/>
    <lineage>
        <taxon>Eukaryota</taxon>
        <taxon>Metazoa</taxon>
        <taxon>Ecdysozoa</taxon>
        <taxon>Arthropoda</taxon>
        <taxon>Hexapoda</taxon>
        <taxon>Insecta</taxon>
        <taxon>Pterygota</taxon>
        <taxon>Neoptera</taxon>
        <taxon>Endopterygota</taxon>
        <taxon>Lepidoptera</taxon>
        <taxon>Glossata</taxon>
        <taxon>Ditrysia</taxon>
        <taxon>Papilionoidea</taxon>
        <taxon>Nymphalidae</taxon>
        <taxon>Satyrinae</taxon>
        <taxon>Satyrini</taxon>
        <taxon>Parargina</taxon>
        <taxon>Pararge</taxon>
    </lineage>
</organism>
<sequence length="94" mass="10640">MYSDEIGCNMGLYLNSQLNGHTVLNYCLPNSNLKAIVAAICRNRNMFDCKTNLIIIMGNRGNVNKPELIKLIDSLNTLNVNSIVLYTFPYFHNL</sequence>